<keyword evidence="7" id="KW-0539">Nucleus</keyword>
<comment type="similarity">
    <text evidence="3">Belongs to the HARBI1 family.</text>
</comment>
<evidence type="ECO:0000256" key="3">
    <source>
        <dbReference type="ARBA" id="ARBA00006958"/>
    </source>
</evidence>
<dbReference type="EMBL" id="VVIM01000001">
    <property type="protein sequence ID" value="KAB0804437.1"/>
    <property type="molecule type" value="Genomic_DNA"/>
</dbReference>
<keyword evidence="6" id="KW-0378">Hydrolase</keyword>
<evidence type="ECO:0000256" key="6">
    <source>
        <dbReference type="ARBA" id="ARBA00022801"/>
    </source>
</evidence>
<feature type="signal peptide" evidence="8">
    <location>
        <begin position="1"/>
        <end position="22"/>
    </location>
</feature>
<comment type="cofactor">
    <cofactor evidence="1">
        <name>a divalent metal cation</name>
        <dbReference type="ChEBI" id="CHEBI:60240"/>
    </cofactor>
</comment>
<comment type="subcellular location">
    <subcellularLocation>
        <location evidence="2">Nucleus</location>
    </subcellularLocation>
</comment>
<dbReference type="GO" id="GO:0016787">
    <property type="term" value="F:hydrolase activity"/>
    <property type="evidence" value="ECO:0007669"/>
    <property type="project" value="UniProtKB-KW"/>
</dbReference>
<dbReference type="GO" id="GO:0005634">
    <property type="term" value="C:nucleus"/>
    <property type="evidence" value="ECO:0007669"/>
    <property type="project" value="UniProtKB-SubCell"/>
</dbReference>
<feature type="domain" description="DDE Tnp4" evidence="9">
    <location>
        <begin position="178"/>
        <end position="341"/>
    </location>
</feature>
<keyword evidence="4" id="KW-0540">Nuclease</keyword>
<gene>
    <name evidence="10" type="ORF">PPYR_01407</name>
</gene>
<evidence type="ECO:0000313" key="11">
    <source>
        <dbReference type="Proteomes" id="UP000327044"/>
    </source>
</evidence>
<evidence type="ECO:0000256" key="4">
    <source>
        <dbReference type="ARBA" id="ARBA00022722"/>
    </source>
</evidence>
<feature type="chain" id="PRO_5024275290" description="DDE Tnp4 domain-containing protein" evidence="8">
    <location>
        <begin position="23"/>
        <end position="427"/>
    </location>
</feature>
<evidence type="ECO:0000313" key="10">
    <source>
        <dbReference type="EMBL" id="KAB0804437.1"/>
    </source>
</evidence>
<comment type="caution">
    <text evidence="10">The sequence shown here is derived from an EMBL/GenBank/DDBJ whole genome shotgun (WGS) entry which is preliminary data.</text>
</comment>
<evidence type="ECO:0000256" key="7">
    <source>
        <dbReference type="ARBA" id="ARBA00023242"/>
    </source>
</evidence>
<sequence length="427" mass="49010">MNRRKLITCMGFSLLLLSTAAAVVTMKEKRRRRWGIRPLNRERKRLGHFATLVIYMQNNDEEQFFKYTRLTPRYFHILLNIVKPFLTKQPRNKIFINPEERLMMTLHFLSQGTSMQDIAWNYYVGKTTVHCIIKETCQVLWERLQPIYLSTPSKNDFERTAAGFSRLWNMPNCIGAVNGKHVVIQSPKHSGSQFFSYKKTFSIVLMASCDAQYKFNMVDIGAAGSNHDGMVFRESGFGSALLEQRLQLPNPKVLPGSSILLPHFLVADQAFPLHQNIMRPYPGEHLVEKKRIFNYRLSRARRCIENAFGIVAQRWRVLRKTIIADLSTCEEIVKATVVLHNFILTEENGKKVYLPNGYADYIDGEGTLHEGRWRGTGQHLTGIGRIGTNNFSHRVGANRDLLADYFVSDAGSVPWQIQQIYAGSLPH</sequence>
<reference evidence="10 11" key="1">
    <citation type="journal article" date="2018" name="Elife">
        <title>Firefly genomes illuminate parallel origins of bioluminescence in beetles.</title>
        <authorList>
            <person name="Fallon T.R."/>
            <person name="Lower S.E."/>
            <person name="Chang C.H."/>
            <person name="Bessho-Uehara M."/>
            <person name="Martin G.J."/>
            <person name="Bewick A.J."/>
            <person name="Behringer M."/>
            <person name="Debat H.J."/>
            <person name="Wong I."/>
            <person name="Day J.C."/>
            <person name="Suvorov A."/>
            <person name="Silva C.J."/>
            <person name="Stanger-Hall K.F."/>
            <person name="Hall D.W."/>
            <person name="Schmitz R.J."/>
            <person name="Nelson D.R."/>
            <person name="Lewis S.M."/>
            <person name="Shigenobu S."/>
            <person name="Bybee S.M."/>
            <person name="Larracuente A.M."/>
            <person name="Oba Y."/>
            <person name="Weng J.K."/>
        </authorList>
    </citation>
    <scope>NUCLEOTIDE SEQUENCE [LARGE SCALE GENOMIC DNA]</scope>
    <source>
        <strain evidence="10">1611_PpyrPB1</strain>
        <tissue evidence="10">Whole body</tissue>
    </source>
</reference>
<dbReference type="Proteomes" id="UP000327044">
    <property type="component" value="Unassembled WGS sequence"/>
</dbReference>
<dbReference type="PANTHER" id="PTHR22930:SF269">
    <property type="entry name" value="NUCLEASE HARBI1-LIKE PROTEIN"/>
    <property type="match status" value="1"/>
</dbReference>
<name>A0A5N4B496_PHOPY</name>
<evidence type="ECO:0000256" key="8">
    <source>
        <dbReference type="SAM" id="SignalP"/>
    </source>
</evidence>
<evidence type="ECO:0000256" key="1">
    <source>
        <dbReference type="ARBA" id="ARBA00001968"/>
    </source>
</evidence>
<dbReference type="Pfam" id="PF13359">
    <property type="entry name" value="DDE_Tnp_4"/>
    <property type="match status" value="1"/>
</dbReference>
<dbReference type="InterPro" id="IPR045249">
    <property type="entry name" value="HARBI1-like"/>
</dbReference>
<dbReference type="InParanoid" id="A0A5N4B496"/>
<evidence type="ECO:0000256" key="2">
    <source>
        <dbReference type="ARBA" id="ARBA00004123"/>
    </source>
</evidence>
<dbReference type="GO" id="GO:0046872">
    <property type="term" value="F:metal ion binding"/>
    <property type="evidence" value="ECO:0007669"/>
    <property type="project" value="UniProtKB-KW"/>
</dbReference>
<dbReference type="PANTHER" id="PTHR22930">
    <property type="match status" value="1"/>
</dbReference>
<protein>
    <recommendedName>
        <fullName evidence="9">DDE Tnp4 domain-containing protein</fullName>
    </recommendedName>
</protein>
<evidence type="ECO:0000259" key="9">
    <source>
        <dbReference type="Pfam" id="PF13359"/>
    </source>
</evidence>
<evidence type="ECO:0000256" key="5">
    <source>
        <dbReference type="ARBA" id="ARBA00022723"/>
    </source>
</evidence>
<keyword evidence="5" id="KW-0479">Metal-binding</keyword>
<keyword evidence="8" id="KW-0732">Signal</keyword>
<dbReference type="InterPro" id="IPR027806">
    <property type="entry name" value="HARBI1_dom"/>
</dbReference>
<proteinExistence type="inferred from homology"/>
<organism evidence="10 11">
    <name type="scientific">Photinus pyralis</name>
    <name type="common">Common eastern firefly</name>
    <name type="synonym">Lampyris pyralis</name>
    <dbReference type="NCBI Taxonomy" id="7054"/>
    <lineage>
        <taxon>Eukaryota</taxon>
        <taxon>Metazoa</taxon>
        <taxon>Ecdysozoa</taxon>
        <taxon>Arthropoda</taxon>
        <taxon>Hexapoda</taxon>
        <taxon>Insecta</taxon>
        <taxon>Pterygota</taxon>
        <taxon>Neoptera</taxon>
        <taxon>Endopterygota</taxon>
        <taxon>Coleoptera</taxon>
        <taxon>Polyphaga</taxon>
        <taxon>Elateriformia</taxon>
        <taxon>Elateroidea</taxon>
        <taxon>Lampyridae</taxon>
        <taxon>Lampyrinae</taxon>
        <taxon>Photinus</taxon>
    </lineage>
</organism>
<keyword evidence="11" id="KW-1185">Reference proteome</keyword>
<accession>A0A5N4B496</accession>
<dbReference type="GO" id="GO:0004518">
    <property type="term" value="F:nuclease activity"/>
    <property type="evidence" value="ECO:0007669"/>
    <property type="project" value="UniProtKB-KW"/>
</dbReference>
<dbReference type="AlphaFoldDB" id="A0A5N4B496"/>